<evidence type="ECO:0000313" key="2">
    <source>
        <dbReference type="EMBL" id="EFI94417.1"/>
    </source>
</evidence>
<protein>
    <submittedName>
        <fullName evidence="2">Expressed protein</fullName>
    </submittedName>
</protein>
<evidence type="ECO:0000256" key="1">
    <source>
        <dbReference type="SAM" id="MobiDB-lite"/>
    </source>
</evidence>
<dbReference type="AlphaFoldDB" id="D8QBU7"/>
<evidence type="ECO:0000313" key="3">
    <source>
        <dbReference type="Proteomes" id="UP000007431"/>
    </source>
</evidence>
<reference evidence="2 3" key="1">
    <citation type="journal article" date="2010" name="Nat. Biotechnol.">
        <title>Genome sequence of the model mushroom Schizophyllum commune.</title>
        <authorList>
            <person name="Ohm R.A."/>
            <person name="de Jong J.F."/>
            <person name="Lugones L.G."/>
            <person name="Aerts A."/>
            <person name="Kothe E."/>
            <person name="Stajich J.E."/>
            <person name="de Vries R.P."/>
            <person name="Record E."/>
            <person name="Levasseur A."/>
            <person name="Baker S.E."/>
            <person name="Bartholomew K.A."/>
            <person name="Coutinho P.M."/>
            <person name="Erdmann S."/>
            <person name="Fowler T.J."/>
            <person name="Gathman A.C."/>
            <person name="Lombard V."/>
            <person name="Henrissat B."/>
            <person name="Knabe N."/>
            <person name="Kuees U."/>
            <person name="Lilly W.W."/>
            <person name="Lindquist E."/>
            <person name="Lucas S."/>
            <person name="Magnuson J.K."/>
            <person name="Piumi F."/>
            <person name="Raudaskoski M."/>
            <person name="Salamov A."/>
            <person name="Schmutz J."/>
            <person name="Schwarze F.W.M.R."/>
            <person name="vanKuyk P.A."/>
            <person name="Horton J.S."/>
            <person name="Grigoriev I.V."/>
            <person name="Woesten H.A.B."/>
        </authorList>
    </citation>
    <scope>NUCLEOTIDE SEQUENCE [LARGE SCALE GENOMIC DNA]</scope>
    <source>
        <strain evidence="3">H4-8 / FGSC 9210</strain>
    </source>
</reference>
<dbReference type="VEuPathDB" id="FungiDB:SCHCODRAFT_01215039"/>
<organism evidence="3">
    <name type="scientific">Schizophyllum commune (strain H4-8 / FGSC 9210)</name>
    <name type="common">Split gill fungus</name>
    <dbReference type="NCBI Taxonomy" id="578458"/>
    <lineage>
        <taxon>Eukaryota</taxon>
        <taxon>Fungi</taxon>
        <taxon>Dikarya</taxon>
        <taxon>Basidiomycota</taxon>
        <taxon>Agaricomycotina</taxon>
        <taxon>Agaricomycetes</taxon>
        <taxon>Agaricomycetidae</taxon>
        <taxon>Agaricales</taxon>
        <taxon>Schizophyllaceae</taxon>
        <taxon>Schizophyllum</taxon>
    </lineage>
</organism>
<feature type="region of interest" description="Disordered" evidence="1">
    <location>
        <begin position="229"/>
        <end position="322"/>
    </location>
</feature>
<feature type="compositionally biased region" description="Basic and acidic residues" evidence="1">
    <location>
        <begin position="252"/>
        <end position="274"/>
    </location>
</feature>
<dbReference type="RefSeq" id="XP_003029320.1">
    <property type="nucleotide sequence ID" value="XM_003029274.1"/>
</dbReference>
<feature type="compositionally biased region" description="Polar residues" evidence="1">
    <location>
        <begin position="237"/>
        <end position="249"/>
    </location>
</feature>
<dbReference type="OrthoDB" id="10410653at2759"/>
<keyword evidence="3" id="KW-1185">Reference proteome</keyword>
<dbReference type="GeneID" id="9591140"/>
<dbReference type="EMBL" id="GL377309">
    <property type="protein sequence ID" value="EFI94417.1"/>
    <property type="molecule type" value="Genomic_DNA"/>
</dbReference>
<proteinExistence type="predicted"/>
<name>D8QBU7_SCHCM</name>
<dbReference type="HOGENOM" id="CLU_514034_0_0_1"/>
<feature type="compositionally biased region" description="Polar residues" evidence="1">
    <location>
        <begin position="291"/>
        <end position="302"/>
    </location>
</feature>
<dbReference type="Proteomes" id="UP000007431">
    <property type="component" value="Unassembled WGS sequence"/>
</dbReference>
<accession>D8QBU7</accession>
<dbReference type="InParanoid" id="D8QBU7"/>
<dbReference type="KEGG" id="scm:SCHCO_01215039"/>
<gene>
    <name evidence="2" type="ORF">SCHCODRAFT_85721</name>
</gene>
<sequence>MKAPVPILKRSGAYLARSSCVHIPITEAPRLFPAAAAAVIITATTELYLVDFLKQLARHLRALRDGLLVGHRKIFDMYEHRGDNLIGVVGSDVILADYGSLCCKYPIIHKVALQAITCNAVLNALAKVTNIFQGVVDYKEAADLLEAILGKLDQVLGHARARALVTELLRPLVKSAVMACYAQLSARYADRPSRIPPTLSPRIKSFTLAFDRLPVEHAVDRHFHLRAKSHSRLAGPSSATSLEQSTAPSSDAHPHTDVALDARSRGTKRGRDDDPIADAGAEEEGMDEHSQLLSSNAVLQTQPHRKKRKFGASPGNKENEPLAAVPPVNATVQTPVTSRASHDPICRALQALPPGAIVFNLPCATDSVYPAAIDESVGENLVHYILMAAFTDDWADEGMSSHAAKEAVEAMISTETVEYIARILDIRGTFFRMVARASREHPLKVVRQAVLAIYVHVLPVALGIARPFYVYFQPHSLEHTRKHLVDVLRLREAGHVHQPNVHPMHAVLATNRFTIEHIFDRRFLRILRLL</sequence>